<feature type="signal peptide" evidence="1">
    <location>
        <begin position="1"/>
        <end position="21"/>
    </location>
</feature>
<reference evidence="2 3" key="1">
    <citation type="journal article" date="2024" name="Environ. Microbiol.">
        <title>Novel evolutionary insights on the interactions of the Holosporales (Alphaproteobacteria) with eukaryotic hosts from comparative genomics.</title>
        <authorList>
            <person name="Giovannini M."/>
            <person name="Petroni G."/>
            <person name="Castelli M."/>
        </authorList>
    </citation>
    <scope>NUCLEOTIDE SEQUENCE [LARGE SCALE GENOMIC DNA]</scope>
    <source>
        <strain evidence="2 3">US_Bl 15I1</strain>
    </source>
</reference>
<evidence type="ECO:0000313" key="3">
    <source>
        <dbReference type="Proteomes" id="UP001330434"/>
    </source>
</evidence>
<dbReference type="Proteomes" id="UP001330434">
    <property type="component" value="Chromosome"/>
</dbReference>
<accession>A0ABZ2C3C8</accession>
<evidence type="ECO:0000313" key="2">
    <source>
        <dbReference type="EMBL" id="WVX65942.1"/>
    </source>
</evidence>
<dbReference type="RefSeq" id="WP_331256510.1">
    <property type="nucleotide sequence ID" value="NZ_CP133270.1"/>
</dbReference>
<proteinExistence type="predicted"/>
<keyword evidence="1" id="KW-0732">Signal</keyword>
<name>A0ABZ2C3C8_9PROT</name>
<organism evidence="2 3">
    <name type="scientific">Candidatus Bealeia paramacronuclearis</name>
    <dbReference type="NCBI Taxonomy" id="1921001"/>
    <lineage>
        <taxon>Bacteria</taxon>
        <taxon>Pseudomonadati</taxon>
        <taxon>Pseudomonadota</taxon>
        <taxon>Alphaproteobacteria</taxon>
        <taxon>Holosporales</taxon>
        <taxon>Holosporaceae</taxon>
        <taxon>Candidatus Bealeia</taxon>
    </lineage>
</organism>
<sequence>MRFIFRFSFVVSVLFSSQGFAVGDGHFYKGADEIVAKSKLPLFYQPSQRFSLIQILSNARFFGNLGIWKPQIPVHVQALDPKGAPQTYTDALFQLFFPSPDGVNLTANQASSDPIGQLTLHDVVMLIKLSSTNQLTEKDLLNVFPKSKFDEEIRKDYPQFLRYEFMRQIFQEIDLTGDSIYETLGIDPQDPQKYSKIFDKVLPQYKKLGLIKDNEIENYAKANRISQLVFIQKPSNKQKLELDELQTQFPQFFVFESKRSDFLTFRFVDTFLKASQEVGYLFEKPIEKALLGYMWLKFKTPEEQSEFYHLMGVDGLAKIFKQDGYNFKDYQSLKTQSVDTLNREEIALIKYGYDLFENPFPPTIPYGNATIHVNKKNVTFSDSVEASILSLVLYKARQLKEGSYQIDPNVFSEKSLLNGFFRRYTTLDQLFSIDAHNDFAQILAELKNVKYLKPSGNAPKTYEVKPGLINSFHVLGELIPELSVLSSLSEKSSFKSISNGMEILCSYMFPRDEKWTWSGFEEDSNLLEKGDIFESIFFLKETGSVLKWEHDPQHASMECLAPQAKRFDKTACECLMKDPLKHSFVDLMDLVESGDLSKGLSEIFLSTDYRSALVKTHGAHYIFSLNLEALKPLGFSLVRALAEADEDSMNVGIAWQFCSWITTKTLSEINVKRILLENPSLLGLQILTDFEKHTFEFVANTLLSQGHEDWLIEVAPECKNLAINGNQTEILKSLLPRFSSLLSIGLYSEDLNILKACFEEGNFKTNNLIVVLTVKSFDPSHSWFQAWLQEQKKKVQIFPLSLVSSNSEDCENQLIQLFKKPSQLEIDPVYLKGDELILFNKALSSHNSKEEEIE</sequence>
<keyword evidence="3" id="KW-1185">Reference proteome</keyword>
<dbReference type="EMBL" id="CP133270">
    <property type="protein sequence ID" value="WVX65942.1"/>
    <property type="molecule type" value="Genomic_DNA"/>
</dbReference>
<evidence type="ECO:0000256" key="1">
    <source>
        <dbReference type="SAM" id="SignalP"/>
    </source>
</evidence>
<gene>
    <name evidence="2" type="ORF">Bealeia1_00108</name>
</gene>
<protein>
    <submittedName>
        <fullName evidence="2">Uncharacterized protein</fullName>
    </submittedName>
</protein>
<feature type="chain" id="PRO_5047078464" evidence="1">
    <location>
        <begin position="22"/>
        <end position="854"/>
    </location>
</feature>